<dbReference type="HOGENOM" id="CLU_111928_0_0_9"/>
<feature type="transmembrane region" description="Helical" evidence="1">
    <location>
        <begin position="71"/>
        <end position="89"/>
    </location>
</feature>
<evidence type="ECO:0000313" key="3">
    <source>
        <dbReference type="Proteomes" id="UP000005435"/>
    </source>
</evidence>
<accession>G8M1M1</accession>
<gene>
    <name evidence="2" type="ordered locus">Clocl_3800</name>
</gene>
<feature type="transmembrane region" description="Helical" evidence="1">
    <location>
        <begin position="142"/>
        <end position="167"/>
    </location>
</feature>
<dbReference type="eggNOG" id="COG4709">
    <property type="taxonomic scope" value="Bacteria"/>
</dbReference>
<dbReference type="KEGG" id="ccl:Clocl_3800"/>
<protein>
    <submittedName>
        <fullName evidence="2">Putative membrane protein</fullName>
    </submittedName>
</protein>
<reference evidence="2 3" key="2">
    <citation type="journal article" date="2012" name="Stand. Genomic Sci.">
        <title>Complete Genome Sequence of Clostridium clariflavum DSM 19732.</title>
        <authorList>
            <person name="Izquierdo J.A."/>
            <person name="Goodwin L."/>
            <person name="Davenport K.W."/>
            <person name="Teshima H."/>
            <person name="Bruce D."/>
            <person name="Detter C."/>
            <person name="Tapia R."/>
            <person name="Han S."/>
            <person name="Land M."/>
            <person name="Hauser L."/>
            <person name="Jeffries C.D."/>
            <person name="Han J."/>
            <person name="Pitluck S."/>
            <person name="Nolan M."/>
            <person name="Chen A."/>
            <person name="Huntemann M."/>
            <person name="Mavromatis K."/>
            <person name="Mikhailova N."/>
            <person name="Liolios K."/>
            <person name="Woyke T."/>
            <person name="Lynd L.R."/>
        </authorList>
    </citation>
    <scope>NUCLEOTIDE SEQUENCE [LARGE SCALE GENOMIC DNA]</scope>
    <source>
        <strain evidence="3">DSM 19732 / NBRC 101661 / EBR45</strain>
    </source>
</reference>
<organism evidence="2 3">
    <name type="scientific">Acetivibrio clariflavus (strain DSM 19732 / NBRC 101661 / EBR45)</name>
    <name type="common">Clostridium clariflavum</name>
    <dbReference type="NCBI Taxonomy" id="720554"/>
    <lineage>
        <taxon>Bacteria</taxon>
        <taxon>Bacillati</taxon>
        <taxon>Bacillota</taxon>
        <taxon>Clostridia</taxon>
        <taxon>Eubacteriales</taxon>
        <taxon>Oscillospiraceae</taxon>
        <taxon>Acetivibrio</taxon>
    </lineage>
</organism>
<sequence precursor="true">MNILSRRLKKLPKDEQKYIIEDYEEYFNIGIQEGRNEEEICEFLGNPEVVAKQFIADYSLRMAEQKNSIPNILRAFYTVAGLGLMSFIIVFPTLFFLFCILLGLFVFSLTITIKGMILLIVIIISFVNSSIAINGVDRLREIFLSTGLVTTGILLFLINIVIVKFIIGKVVRFLKSVAEKYGMGGNKK</sequence>
<keyword evidence="3" id="KW-1185">Reference proteome</keyword>
<dbReference type="AlphaFoldDB" id="G8M1M1"/>
<keyword evidence="1" id="KW-0472">Membrane</keyword>
<evidence type="ECO:0000313" key="2">
    <source>
        <dbReference type="EMBL" id="AEV70250.1"/>
    </source>
</evidence>
<evidence type="ECO:0000256" key="1">
    <source>
        <dbReference type="SAM" id="Phobius"/>
    </source>
</evidence>
<dbReference type="STRING" id="720554.Clocl_3800"/>
<dbReference type="EMBL" id="CP003065">
    <property type="protein sequence ID" value="AEV70250.1"/>
    <property type="molecule type" value="Genomic_DNA"/>
</dbReference>
<reference evidence="3" key="1">
    <citation type="submission" date="2011-12" db="EMBL/GenBank/DDBJ databases">
        <title>Complete sequence of Clostridium clariflavum DSM 19732.</title>
        <authorList>
            <consortium name="US DOE Joint Genome Institute"/>
            <person name="Lucas S."/>
            <person name="Han J."/>
            <person name="Lapidus A."/>
            <person name="Cheng J.-F."/>
            <person name="Goodwin L."/>
            <person name="Pitluck S."/>
            <person name="Peters L."/>
            <person name="Teshima H."/>
            <person name="Detter J.C."/>
            <person name="Han C."/>
            <person name="Tapia R."/>
            <person name="Land M."/>
            <person name="Hauser L."/>
            <person name="Kyrpides N."/>
            <person name="Ivanova N."/>
            <person name="Pagani I."/>
            <person name="Kitzmiller T."/>
            <person name="Lynd L."/>
            <person name="Izquierdo J."/>
            <person name="Woyke T."/>
        </authorList>
    </citation>
    <scope>NUCLEOTIDE SEQUENCE [LARGE SCALE GENOMIC DNA]</scope>
    <source>
        <strain evidence="3">DSM 19732 / NBRC 101661 / EBR45</strain>
    </source>
</reference>
<proteinExistence type="predicted"/>
<dbReference type="Pfam" id="PF22564">
    <property type="entry name" value="HAAS"/>
    <property type="match status" value="1"/>
</dbReference>
<keyword evidence="1" id="KW-1133">Transmembrane helix</keyword>
<dbReference type="Proteomes" id="UP000005435">
    <property type="component" value="Chromosome"/>
</dbReference>
<name>G8M1M1_ACECE</name>
<keyword evidence="1" id="KW-0812">Transmembrane</keyword>